<gene>
    <name evidence="1" type="ORF">S01H4_35348</name>
</gene>
<dbReference type="InterPro" id="IPR032466">
    <property type="entry name" value="Metal_Hydrolase"/>
</dbReference>
<dbReference type="GO" id="GO:0005829">
    <property type="term" value="C:cytosol"/>
    <property type="evidence" value="ECO:0007669"/>
    <property type="project" value="TreeGrafter"/>
</dbReference>
<dbReference type="EMBL" id="BART01018784">
    <property type="protein sequence ID" value="GAG77996.1"/>
    <property type="molecule type" value="Genomic_DNA"/>
</dbReference>
<proteinExistence type="predicted"/>
<dbReference type="GO" id="GO:0016812">
    <property type="term" value="F:hydrolase activity, acting on carbon-nitrogen (but not peptide) bonds, in cyclic amides"/>
    <property type="evidence" value="ECO:0007669"/>
    <property type="project" value="TreeGrafter"/>
</dbReference>
<comment type="caution">
    <text evidence="1">The sequence shown here is derived from an EMBL/GenBank/DDBJ whole genome shotgun (WGS) entry which is preliminary data.</text>
</comment>
<name>X1C0V7_9ZZZZ</name>
<feature type="non-terminal residue" evidence="1">
    <location>
        <position position="295"/>
    </location>
</feature>
<accession>X1C0V7</accession>
<dbReference type="SUPFAM" id="SSF51556">
    <property type="entry name" value="Metallo-dependent hydrolases"/>
    <property type="match status" value="1"/>
</dbReference>
<evidence type="ECO:0000313" key="1">
    <source>
        <dbReference type="EMBL" id="GAG77996.1"/>
    </source>
</evidence>
<dbReference type="PANTHER" id="PTHR11647:SF1">
    <property type="entry name" value="COLLAPSIN RESPONSE MEDIATOR PROTEIN"/>
    <property type="match status" value="1"/>
</dbReference>
<dbReference type="InterPro" id="IPR011059">
    <property type="entry name" value="Metal-dep_hydrolase_composite"/>
</dbReference>
<dbReference type="InterPro" id="IPR050378">
    <property type="entry name" value="Metallo-dep_Hydrolases_sf"/>
</dbReference>
<organism evidence="1">
    <name type="scientific">marine sediment metagenome</name>
    <dbReference type="NCBI Taxonomy" id="412755"/>
    <lineage>
        <taxon>unclassified sequences</taxon>
        <taxon>metagenomes</taxon>
        <taxon>ecological metagenomes</taxon>
    </lineage>
</organism>
<reference evidence="1" key="1">
    <citation type="journal article" date="2014" name="Front. Microbiol.">
        <title>High frequency of phylogenetically diverse reductive dehalogenase-homologous genes in deep subseafloor sedimentary metagenomes.</title>
        <authorList>
            <person name="Kawai M."/>
            <person name="Futagami T."/>
            <person name="Toyoda A."/>
            <person name="Takaki Y."/>
            <person name="Nishi S."/>
            <person name="Hori S."/>
            <person name="Arai W."/>
            <person name="Tsubouchi T."/>
            <person name="Morono Y."/>
            <person name="Uchiyama I."/>
            <person name="Ito T."/>
            <person name="Fujiyama A."/>
            <person name="Inagaki F."/>
            <person name="Takami H."/>
        </authorList>
    </citation>
    <scope>NUCLEOTIDE SEQUENCE</scope>
    <source>
        <strain evidence="1">Expedition CK06-06</strain>
    </source>
</reference>
<evidence type="ECO:0008006" key="2">
    <source>
        <dbReference type="Google" id="ProtNLM"/>
    </source>
</evidence>
<dbReference type="Gene3D" id="3.20.20.140">
    <property type="entry name" value="Metal-dependent hydrolases"/>
    <property type="match status" value="1"/>
</dbReference>
<sequence>MVFSSFSFGQDLLIKNGTILTVTKGKILKGDILIIKGIIKQVGENIKGPKGVKIIDASGKYVIPGIIDSHTHIALTGTNESAEAITAEVKMRDVLNAEDRSIYTAISGGVTMVHTMHGSANPIGGENIVIKTKWGKTSEEMIVHDAYRTLKFALGENPKKSNSPTVGTPRYPQSRMGVNAIIRREFLKAKNYMEQWDRYLKAKKSKKSAKNLIAPRKDLRMEQLADMLRGKMVARCHTYRADETLEFINLSKEFGFKIACFEHASEAFKIAKELAEEKLVSPSFLITGLIKSKLL</sequence>
<dbReference type="AlphaFoldDB" id="X1C0V7"/>
<protein>
    <recommendedName>
        <fullName evidence="2">Amidohydrolase-related domain-containing protein</fullName>
    </recommendedName>
</protein>
<dbReference type="PANTHER" id="PTHR11647">
    <property type="entry name" value="HYDRANTOINASE/DIHYDROPYRIMIDINASE FAMILY MEMBER"/>
    <property type="match status" value="1"/>
</dbReference>
<dbReference type="SUPFAM" id="SSF51338">
    <property type="entry name" value="Composite domain of metallo-dependent hydrolases"/>
    <property type="match status" value="1"/>
</dbReference>